<dbReference type="SUPFAM" id="SSF46565">
    <property type="entry name" value="Chaperone J-domain"/>
    <property type="match status" value="1"/>
</dbReference>
<dbReference type="RefSeq" id="WP_058443889.1">
    <property type="nucleotide sequence ID" value="NZ_CAAAHT010000021.1"/>
</dbReference>
<keyword evidence="2" id="KW-0472">Membrane</keyword>
<feature type="transmembrane region" description="Helical" evidence="2">
    <location>
        <begin position="139"/>
        <end position="160"/>
    </location>
</feature>
<proteinExistence type="predicted"/>
<dbReference type="InterPro" id="IPR001623">
    <property type="entry name" value="DnaJ_domain"/>
</dbReference>
<evidence type="ECO:0000313" key="5">
    <source>
        <dbReference type="EMBL" id="SPX59929.1"/>
    </source>
</evidence>
<dbReference type="InterPro" id="IPR036869">
    <property type="entry name" value="J_dom_sf"/>
</dbReference>
<keyword evidence="2" id="KW-0812">Transmembrane</keyword>
<dbReference type="PATRIC" id="fig|453.4.peg.732"/>
<evidence type="ECO:0000259" key="3">
    <source>
        <dbReference type="PROSITE" id="PS50076"/>
    </source>
</evidence>
<name>A0A0W0U463_9GAMM</name>
<feature type="transmembrane region" description="Helical" evidence="2">
    <location>
        <begin position="203"/>
        <end position="229"/>
    </location>
</feature>
<protein>
    <submittedName>
        <fullName evidence="4 5">DnaJ domain</fullName>
    </submittedName>
</protein>
<feature type="domain" description="J" evidence="3">
    <location>
        <begin position="4"/>
        <end position="90"/>
    </location>
</feature>
<dbReference type="Gene3D" id="1.10.287.110">
    <property type="entry name" value="DnaJ domain"/>
    <property type="match status" value="1"/>
</dbReference>
<gene>
    <name evidence="4" type="ORF">Lfee_0674</name>
    <name evidence="5" type="ORF">NCTC12022_00640</name>
</gene>
<dbReference type="AlphaFoldDB" id="A0A0W0U463"/>
<dbReference type="OrthoDB" id="581986at2"/>
<sequence>MPKQFERIIELFGSENFDLKNLKKQYKKAVLRYHPDKDGEKELFQELNDYYLLLLPLIRDGDLSKEEITDIREVLSNSSETVRKKISKQIRAIKPDFFSVRIDLVDIGVAAAISAPIGALANGTSGIIGKYSLSFFSPAMASTAGTFATFAGIGALAYFLSAFPQVITQDFIEDSSFLEENPRIRSFLKDTSSFLIELSSLTVAAAMLGTPIATTLICSMVIPTAVYVFNTLKNTINFVEDMPQEKRLALTY</sequence>
<evidence type="ECO:0000313" key="4">
    <source>
        <dbReference type="EMBL" id="KTD02836.1"/>
    </source>
</evidence>
<reference evidence="4 6" key="1">
    <citation type="submission" date="2015-11" db="EMBL/GenBank/DDBJ databases">
        <title>Genomic analysis of 38 Legionella species identifies large and diverse effector repertoires.</title>
        <authorList>
            <person name="Burstein D."/>
            <person name="Amaro F."/>
            <person name="Zusman T."/>
            <person name="Lifshitz Z."/>
            <person name="Cohen O."/>
            <person name="Gilbert J.A."/>
            <person name="Pupko T."/>
            <person name="Shuman H.A."/>
            <person name="Segal G."/>
        </authorList>
    </citation>
    <scope>NUCLEOTIDE SEQUENCE [LARGE SCALE GENOMIC DNA]</scope>
    <source>
        <strain evidence="4 6">WO-44C</strain>
    </source>
</reference>
<dbReference type="Proteomes" id="UP000054698">
    <property type="component" value="Unassembled WGS sequence"/>
</dbReference>
<organism evidence="4 6">
    <name type="scientific">Legionella feeleii</name>
    <dbReference type="NCBI Taxonomy" id="453"/>
    <lineage>
        <taxon>Bacteria</taxon>
        <taxon>Pseudomonadati</taxon>
        <taxon>Pseudomonadota</taxon>
        <taxon>Gammaproteobacteria</taxon>
        <taxon>Legionellales</taxon>
        <taxon>Legionellaceae</taxon>
        <taxon>Legionella</taxon>
    </lineage>
</organism>
<keyword evidence="1" id="KW-0143">Chaperone</keyword>
<keyword evidence="2" id="KW-1133">Transmembrane helix</keyword>
<accession>A0A0W0U463</accession>
<evidence type="ECO:0000313" key="7">
    <source>
        <dbReference type="Proteomes" id="UP000251942"/>
    </source>
</evidence>
<dbReference type="EMBL" id="UASS01000004">
    <property type="protein sequence ID" value="SPX59929.1"/>
    <property type="molecule type" value="Genomic_DNA"/>
</dbReference>
<evidence type="ECO:0000313" key="6">
    <source>
        <dbReference type="Proteomes" id="UP000054698"/>
    </source>
</evidence>
<dbReference type="EMBL" id="LNYB01000021">
    <property type="protein sequence ID" value="KTD02836.1"/>
    <property type="molecule type" value="Genomic_DNA"/>
</dbReference>
<evidence type="ECO:0000256" key="2">
    <source>
        <dbReference type="SAM" id="Phobius"/>
    </source>
</evidence>
<evidence type="ECO:0000256" key="1">
    <source>
        <dbReference type="ARBA" id="ARBA00023186"/>
    </source>
</evidence>
<reference evidence="5 7" key="2">
    <citation type="submission" date="2018-06" db="EMBL/GenBank/DDBJ databases">
        <authorList>
            <consortium name="Pathogen Informatics"/>
            <person name="Doyle S."/>
        </authorList>
    </citation>
    <scope>NUCLEOTIDE SEQUENCE [LARGE SCALE GENOMIC DNA]</scope>
    <source>
        <strain evidence="5 7">NCTC12022</strain>
    </source>
</reference>
<keyword evidence="6" id="KW-1185">Reference proteome</keyword>
<dbReference type="CDD" id="cd06257">
    <property type="entry name" value="DnaJ"/>
    <property type="match status" value="1"/>
</dbReference>
<dbReference type="Proteomes" id="UP000251942">
    <property type="component" value="Unassembled WGS sequence"/>
</dbReference>
<dbReference type="PROSITE" id="PS50076">
    <property type="entry name" value="DNAJ_2"/>
    <property type="match status" value="1"/>
</dbReference>